<sequence>STPSLQPSYERQGLFLVNEVSTGHTSSISACEFADVGSIFSSSVDMHSMDSEMALLEGLKEFIREVDPTVIVGFDTEKDSLGYIAQRANVLKYPHFLPLLSRVYTPPRLLPSTASSVSSNSSYRSTRQKFGDIYAETSNCEGRFIFSVWRLLKKDNNFLNYSFGWVVKQILGFTIPSFPLYALAKWWEFQKGGIISKIIHPLRWKALRYILQ</sequence>
<dbReference type="InterPro" id="IPR006133">
    <property type="entry name" value="DNA-dir_DNA_pol_B_exonuc"/>
</dbReference>
<keyword evidence="3" id="KW-1185">Reference proteome</keyword>
<accession>A0ABQ7JEY5</accession>
<reference evidence="2 3" key="1">
    <citation type="journal article" date="2020" name="bioRxiv">
        <title>Metabolic contributions of an alphaproteobacterial endosymbiont in the apicomplexan Cardiosporidium cionae.</title>
        <authorList>
            <person name="Hunter E.S."/>
            <person name="Paight C.J."/>
            <person name="Lane C.E."/>
        </authorList>
    </citation>
    <scope>NUCLEOTIDE SEQUENCE [LARGE SCALE GENOMIC DNA]</scope>
    <source>
        <strain evidence="2">ESH_2018</strain>
    </source>
</reference>
<dbReference type="InterPro" id="IPR012337">
    <property type="entry name" value="RNaseH-like_sf"/>
</dbReference>
<dbReference type="InterPro" id="IPR036397">
    <property type="entry name" value="RNaseH_sf"/>
</dbReference>
<evidence type="ECO:0000259" key="1">
    <source>
        <dbReference type="Pfam" id="PF03104"/>
    </source>
</evidence>
<comment type="caution">
    <text evidence="2">The sequence shown here is derived from an EMBL/GenBank/DDBJ whole genome shotgun (WGS) entry which is preliminary data.</text>
</comment>
<dbReference type="SUPFAM" id="SSF53098">
    <property type="entry name" value="Ribonuclease H-like"/>
    <property type="match status" value="1"/>
</dbReference>
<dbReference type="PANTHER" id="PTHR45812:SF1">
    <property type="entry name" value="DNA POLYMERASE ZETA CATALYTIC SUBUNIT"/>
    <property type="match status" value="1"/>
</dbReference>
<evidence type="ECO:0000313" key="2">
    <source>
        <dbReference type="EMBL" id="KAF8822514.1"/>
    </source>
</evidence>
<dbReference type="Pfam" id="PF03104">
    <property type="entry name" value="DNA_pol_B_exo1"/>
    <property type="match status" value="1"/>
</dbReference>
<gene>
    <name evidence="2" type="ORF">IE077_003574</name>
</gene>
<feature type="non-terminal residue" evidence="2">
    <location>
        <position position="212"/>
    </location>
</feature>
<dbReference type="Proteomes" id="UP000823046">
    <property type="component" value="Unassembled WGS sequence"/>
</dbReference>
<protein>
    <recommendedName>
        <fullName evidence="1">DNA-directed DNA polymerase family B exonuclease domain-containing protein</fullName>
    </recommendedName>
</protein>
<dbReference type="Gene3D" id="3.30.420.10">
    <property type="entry name" value="Ribonuclease H-like superfamily/Ribonuclease H"/>
    <property type="match status" value="1"/>
</dbReference>
<dbReference type="EMBL" id="JADAQX010000046">
    <property type="protein sequence ID" value="KAF8822514.1"/>
    <property type="molecule type" value="Genomic_DNA"/>
</dbReference>
<name>A0ABQ7JEY5_9APIC</name>
<proteinExistence type="predicted"/>
<dbReference type="InterPro" id="IPR030559">
    <property type="entry name" value="PolZ_Rev3"/>
</dbReference>
<organism evidence="2 3">
    <name type="scientific">Cardiosporidium cionae</name>
    <dbReference type="NCBI Taxonomy" id="476202"/>
    <lineage>
        <taxon>Eukaryota</taxon>
        <taxon>Sar</taxon>
        <taxon>Alveolata</taxon>
        <taxon>Apicomplexa</taxon>
        <taxon>Aconoidasida</taxon>
        <taxon>Nephromycida</taxon>
        <taxon>Cardiosporidium</taxon>
    </lineage>
</organism>
<evidence type="ECO:0000313" key="3">
    <source>
        <dbReference type="Proteomes" id="UP000823046"/>
    </source>
</evidence>
<feature type="domain" description="DNA-directed DNA polymerase family B exonuclease" evidence="1">
    <location>
        <begin position="45"/>
        <end position="120"/>
    </location>
</feature>
<dbReference type="PANTHER" id="PTHR45812">
    <property type="entry name" value="DNA POLYMERASE ZETA CATALYTIC SUBUNIT"/>
    <property type="match status" value="1"/>
</dbReference>
<feature type="non-terminal residue" evidence="2">
    <location>
        <position position="1"/>
    </location>
</feature>